<dbReference type="InterPro" id="IPR000182">
    <property type="entry name" value="GNAT_dom"/>
</dbReference>
<comment type="caution">
    <text evidence="2">The sequence shown here is derived from an EMBL/GenBank/DDBJ whole genome shotgun (WGS) entry which is preliminary data.</text>
</comment>
<dbReference type="EMBL" id="BART01010764">
    <property type="protein sequence ID" value="GAG90049.1"/>
    <property type="molecule type" value="Genomic_DNA"/>
</dbReference>
<reference evidence="2" key="1">
    <citation type="journal article" date="2014" name="Front. Microbiol.">
        <title>High frequency of phylogenetically diverse reductive dehalogenase-homologous genes in deep subseafloor sedimentary metagenomes.</title>
        <authorList>
            <person name="Kawai M."/>
            <person name="Futagami T."/>
            <person name="Toyoda A."/>
            <person name="Takaki Y."/>
            <person name="Nishi S."/>
            <person name="Hori S."/>
            <person name="Arai W."/>
            <person name="Tsubouchi T."/>
            <person name="Morono Y."/>
            <person name="Uchiyama I."/>
            <person name="Ito T."/>
            <person name="Fujiyama A."/>
            <person name="Inagaki F."/>
            <person name="Takami H."/>
        </authorList>
    </citation>
    <scope>NUCLEOTIDE SEQUENCE</scope>
    <source>
        <strain evidence="2">Expedition CK06-06</strain>
    </source>
</reference>
<organism evidence="2">
    <name type="scientific">marine sediment metagenome</name>
    <dbReference type="NCBI Taxonomy" id="412755"/>
    <lineage>
        <taxon>unclassified sequences</taxon>
        <taxon>metagenomes</taxon>
        <taxon>ecological metagenomes</taxon>
    </lineage>
</organism>
<dbReference type="Gene3D" id="3.40.630.30">
    <property type="match status" value="1"/>
</dbReference>
<accession>X1B2R1</accession>
<sequence>MKAPERLETRRLVLRPYIDNDFKFFSLLMKDESFSKNRYLTPEQLTPRCEKSLFSSILNSYNSPEPIFALAICNKENEDFIGTCGLKSLGDNGTVECFYALLPEYRRNGFAIESMLKLLEFSFEELKILKIVIFIHPNNTRAWKVAERIGMKYMLR</sequence>
<dbReference type="PROSITE" id="PS51186">
    <property type="entry name" value="GNAT"/>
    <property type="match status" value="1"/>
</dbReference>
<dbReference type="InterPro" id="IPR016181">
    <property type="entry name" value="Acyl_CoA_acyltransferase"/>
</dbReference>
<dbReference type="GO" id="GO:0016747">
    <property type="term" value="F:acyltransferase activity, transferring groups other than amino-acyl groups"/>
    <property type="evidence" value="ECO:0007669"/>
    <property type="project" value="InterPro"/>
</dbReference>
<dbReference type="SUPFAM" id="SSF55729">
    <property type="entry name" value="Acyl-CoA N-acyltransferases (Nat)"/>
    <property type="match status" value="1"/>
</dbReference>
<protein>
    <recommendedName>
        <fullName evidence="1">N-acetyltransferase domain-containing protein</fullName>
    </recommendedName>
</protein>
<feature type="domain" description="N-acetyltransferase" evidence="1">
    <location>
        <begin position="12"/>
        <end position="156"/>
    </location>
</feature>
<dbReference type="AlphaFoldDB" id="X1B2R1"/>
<gene>
    <name evidence="2" type="ORF">S01H4_23256</name>
</gene>
<evidence type="ECO:0000259" key="1">
    <source>
        <dbReference type="PROSITE" id="PS51186"/>
    </source>
</evidence>
<dbReference type="PANTHER" id="PTHR43792:SF1">
    <property type="entry name" value="N-ACETYLTRANSFERASE DOMAIN-CONTAINING PROTEIN"/>
    <property type="match status" value="1"/>
</dbReference>
<evidence type="ECO:0000313" key="2">
    <source>
        <dbReference type="EMBL" id="GAG90049.1"/>
    </source>
</evidence>
<name>X1B2R1_9ZZZZ</name>
<dbReference type="PANTHER" id="PTHR43792">
    <property type="entry name" value="GNAT FAMILY, PUTATIVE (AFU_ORTHOLOGUE AFUA_3G00765)-RELATED-RELATED"/>
    <property type="match status" value="1"/>
</dbReference>
<dbReference type="InterPro" id="IPR051531">
    <property type="entry name" value="N-acetyltransferase"/>
</dbReference>
<dbReference type="Pfam" id="PF13302">
    <property type="entry name" value="Acetyltransf_3"/>
    <property type="match status" value="1"/>
</dbReference>
<proteinExistence type="predicted"/>